<feature type="compositionally biased region" description="Polar residues" evidence="1">
    <location>
        <begin position="273"/>
        <end position="292"/>
    </location>
</feature>
<gene>
    <name evidence="2" type="ORF">DY000_02044648</name>
</gene>
<organism evidence="2 3">
    <name type="scientific">Brassica cretica</name>
    <name type="common">Mustard</name>
    <dbReference type="NCBI Taxonomy" id="69181"/>
    <lineage>
        <taxon>Eukaryota</taxon>
        <taxon>Viridiplantae</taxon>
        <taxon>Streptophyta</taxon>
        <taxon>Embryophyta</taxon>
        <taxon>Tracheophyta</taxon>
        <taxon>Spermatophyta</taxon>
        <taxon>Magnoliopsida</taxon>
        <taxon>eudicotyledons</taxon>
        <taxon>Gunneridae</taxon>
        <taxon>Pentapetalae</taxon>
        <taxon>rosids</taxon>
        <taxon>malvids</taxon>
        <taxon>Brassicales</taxon>
        <taxon>Brassicaceae</taxon>
        <taxon>Brassiceae</taxon>
        <taxon>Brassica</taxon>
    </lineage>
</organism>
<protein>
    <submittedName>
        <fullName evidence="2">Uncharacterized protein</fullName>
    </submittedName>
</protein>
<feature type="region of interest" description="Disordered" evidence="1">
    <location>
        <begin position="247"/>
        <end position="292"/>
    </location>
</feature>
<evidence type="ECO:0000313" key="3">
    <source>
        <dbReference type="Proteomes" id="UP000266723"/>
    </source>
</evidence>
<dbReference type="PANTHER" id="PTHR26312">
    <property type="entry name" value="TETRATRICOPEPTIDE REPEAT PROTEIN 5"/>
    <property type="match status" value="1"/>
</dbReference>
<dbReference type="PANTHER" id="PTHR26312:SF136">
    <property type="entry name" value="BNAC05G05070D PROTEIN"/>
    <property type="match status" value="1"/>
</dbReference>
<comment type="caution">
    <text evidence="2">The sequence shown here is derived from an EMBL/GenBank/DDBJ whole genome shotgun (WGS) entry which is preliminary data.</text>
</comment>
<dbReference type="Proteomes" id="UP000266723">
    <property type="component" value="Unassembled WGS sequence"/>
</dbReference>
<dbReference type="SUPFAM" id="SSF48452">
    <property type="entry name" value="TPR-like"/>
    <property type="match status" value="1"/>
</dbReference>
<dbReference type="InterPro" id="IPR011990">
    <property type="entry name" value="TPR-like_helical_dom_sf"/>
</dbReference>
<dbReference type="EMBL" id="QGKV02000297">
    <property type="protein sequence ID" value="KAF3606039.1"/>
    <property type="molecule type" value="Genomic_DNA"/>
</dbReference>
<keyword evidence="3" id="KW-1185">Reference proteome</keyword>
<name>A0ABQ7ER59_BRACR</name>
<evidence type="ECO:0000256" key="1">
    <source>
        <dbReference type="SAM" id="MobiDB-lite"/>
    </source>
</evidence>
<evidence type="ECO:0000313" key="2">
    <source>
        <dbReference type="EMBL" id="KAF3606039.1"/>
    </source>
</evidence>
<dbReference type="Gene3D" id="1.25.40.10">
    <property type="entry name" value="Tetratricopeptide repeat domain"/>
    <property type="match status" value="1"/>
</dbReference>
<sequence>MGVKVATTSTFHHLVSQTLVSSAVSSPSKRRSFGHDGRSLSCRSLMQSPPPSSPLFGSLRHSKSSRELLKSSTPTKTQLIRRAFTGSVDPFSEEEFSKKMQELSLKFQSPNEEENSFGLDRSSTSVEPPWPEMVQMSSIERKANSVDLPISLRIIKRKLRMEEGVVMKQVGESAVKRAFSSMVFMIRELQSFTLHMRELLLFEDLQGILLRVRKEMHASFVWLFQQVFSATPTLMTFSVSSPNGKTSFVGGGGSGGNNVPPMQSGTDGDGSDQFRTPSQFSSSSLGATADSEVSVSGQEESRLWNSIMEESEKMEKLDHETMKQMVAPVEARLEAEESMDYFKTELLYQTGLSQQPDNVLLLANYAQFLYLIIHDYDRAEKYFKRAAKAEPADAEALSKYATFLWKARNDIWRAEETFLEAISADPTNSFYSANYAHFLWNTGGDETCFPLDAPPQQNTT</sequence>
<proteinExistence type="predicted"/>
<accession>A0ABQ7ER59</accession>
<feature type="region of interest" description="Disordered" evidence="1">
    <location>
        <begin position="25"/>
        <end position="74"/>
    </location>
</feature>
<reference evidence="2 3" key="1">
    <citation type="journal article" date="2020" name="BMC Genomics">
        <title>Intraspecific diversification of the crop wild relative Brassica cretica Lam. using demographic model selection.</title>
        <authorList>
            <person name="Kioukis A."/>
            <person name="Michalopoulou V.A."/>
            <person name="Briers L."/>
            <person name="Pirintsos S."/>
            <person name="Studholme D.J."/>
            <person name="Pavlidis P."/>
            <person name="Sarris P.F."/>
        </authorList>
    </citation>
    <scope>NUCLEOTIDE SEQUENCE [LARGE SCALE GENOMIC DNA]</scope>
    <source>
        <strain evidence="3">cv. PFS-1207/04</strain>
    </source>
</reference>